<dbReference type="InterPro" id="IPR036412">
    <property type="entry name" value="HAD-like_sf"/>
</dbReference>
<dbReference type="InterPro" id="IPR041492">
    <property type="entry name" value="HAD_2"/>
</dbReference>
<dbReference type="PANTHER" id="PTHR43434:SF1">
    <property type="entry name" value="PHOSPHOGLYCOLATE PHOSPHATASE"/>
    <property type="match status" value="1"/>
</dbReference>
<dbReference type="Gene3D" id="1.10.150.240">
    <property type="entry name" value="Putative phosphatase, domain 2"/>
    <property type="match status" value="1"/>
</dbReference>
<protein>
    <submittedName>
        <fullName evidence="1">HAD hydrolase-like protein</fullName>
    </submittedName>
</protein>
<gene>
    <name evidence="1" type="ORF">FXF47_03210</name>
</gene>
<keyword evidence="2" id="KW-1185">Reference proteome</keyword>
<dbReference type="EMBL" id="VSIX01000032">
    <property type="protein sequence ID" value="TYB31619.1"/>
    <property type="molecule type" value="Genomic_DNA"/>
</dbReference>
<dbReference type="GO" id="GO:0006281">
    <property type="term" value="P:DNA repair"/>
    <property type="evidence" value="ECO:0007669"/>
    <property type="project" value="TreeGrafter"/>
</dbReference>
<dbReference type="InterPro" id="IPR050155">
    <property type="entry name" value="HAD-like_hydrolase_sf"/>
</dbReference>
<dbReference type="InterPro" id="IPR023198">
    <property type="entry name" value="PGP-like_dom2"/>
</dbReference>
<dbReference type="InterPro" id="IPR023214">
    <property type="entry name" value="HAD_sf"/>
</dbReference>
<comment type="caution">
    <text evidence="1">The sequence shown here is derived from an EMBL/GenBank/DDBJ whole genome shotgun (WGS) entry which is preliminary data.</text>
</comment>
<dbReference type="Pfam" id="PF13419">
    <property type="entry name" value="HAD_2"/>
    <property type="match status" value="1"/>
</dbReference>
<sequence length="228" mass="26091">MWENILFLFDIDGTIIKINYAGKKALSYSFNETFQKNNLLKNIDIAGKTDLSTFKKVIQKNNLQLKNDFETYWHKFKTIFAKKLIDLVSDYEWKLITDVDEVLRRIKNNKAKTGLITGNMKEGARIKLEMVSMKKYFPVGAYGDEHISRNNLATTALNRAESYYGQNFSRVIVIGDTPLDIISGKSINASTVAITGGSYTFKKLQKFKPDILVNSYKELLNSKFWAAI</sequence>
<accession>A0A5D0MM13</accession>
<evidence type="ECO:0000313" key="2">
    <source>
        <dbReference type="Proteomes" id="UP000324143"/>
    </source>
</evidence>
<proteinExistence type="predicted"/>
<dbReference type="GO" id="GO:0008967">
    <property type="term" value="F:phosphoglycolate phosphatase activity"/>
    <property type="evidence" value="ECO:0007669"/>
    <property type="project" value="TreeGrafter"/>
</dbReference>
<dbReference type="Proteomes" id="UP000324143">
    <property type="component" value="Unassembled WGS sequence"/>
</dbReference>
<dbReference type="GO" id="GO:0005829">
    <property type="term" value="C:cytosol"/>
    <property type="evidence" value="ECO:0007669"/>
    <property type="project" value="TreeGrafter"/>
</dbReference>
<name>A0A5D0MM13_9BACT</name>
<organism evidence="1 2">
    <name type="scientific">Candidatus Mcinerneyibacterium aminivorans</name>
    <dbReference type="NCBI Taxonomy" id="2703815"/>
    <lineage>
        <taxon>Bacteria</taxon>
        <taxon>Candidatus Macinerneyibacteriota</taxon>
        <taxon>Candidatus Mcinerneyibacteria</taxon>
        <taxon>Candidatus Mcinerneyibacteriales</taxon>
        <taxon>Candidatus Mcinerneyibacteriaceae</taxon>
        <taxon>Candidatus Mcinerneyibacterium</taxon>
    </lineage>
</organism>
<reference evidence="1" key="1">
    <citation type="submission" date="2019-08" db="EMBL/GenBank/DDBJ databases">
        <title>Genomic characterization of a novel candidate phylum (ARYD3) from a high temperature, high salinity tertiary oil reservoir in north central Oklahoma, USA.</title>
        <authorList>
            <person name="Youssef N.H."/>
            <person name="Yadav A."/>
            <person name="Elshahed M.S."/>
        </authorList>
    </citation>
    <scope>NUCLEOTIDE SEQUENCE [LARGE SCALE GENOMIC DNA]</scope>
    <source>
        <strain evidence="1">ARYD3</strain>
    </source>
</reference>
<dbReference type="AlphaFoldDB" id="A0A5D0MM13"/>
<evidence type="ECO:0000313" key="1">
    <source>
        <dbReference type="EMBL" id="TYB31619.1"/>
    </source>
</evidence>
<dbReference type="Gene3D" id="3.40.50.1000">
    <property type="entry name" value="HAD superfamily/HAD-like"/>
    <property type="match status" value="1"/>
</dbReference>
<dbReference type="PANTHER" id="PTHR43434">
    <property type="entry name" value="PHOSPHOGLYCOLATE PHOSPHATASE"/>
    <property type="match status" value="1"/>
</dbReference>
<dbReference type="SUPFAM" id="SSF56784">
    <property type="entry name" value="HAD-like"/>
    <property type="match status" value="1"/>
</dbReference>